<evidence type="ECO:0000256" key="1">
    <source>
        <dbReference type="SAM" id="Phobius"/>
    </source>
</evidence>
<feature type="transmembrane region" description="Helical" evidence="1">
    <location>
        <begin position="128"/>
        <end position="146"/>
    </location>
</feature>
<feature type="transmembrane region" description="Helical" evidence="1">
    <location>
        <begin position="158"/>
        <end position="177"/>
    </location>
</feature>
<feature type="transmembrane region" description="Helical" evidence="1">
    <location>
        <begin position="243"/>
        <end position="263"/>
    </location>
</feature>
<feature type="transmembrane region" description="Helical" evidence="1">
    <location>
        <begin position="189"/>
        <end position="208"/>
    </location>
</feature>
<organism evidence="2">
    <name type="scientific">Citrobacter werkmanii</name>
    <dbReference type="NCBI Taxonomy" id="67827"/>
    <lineage>
        <taxon>Bacteria</taxon>
        <taxon>Pseudomonadati</taxon>
        <taxon>Pseudomonadota</taxon>
        <taxon>Gammaproteobacteria</taxon>
        <taxon>Enterobacterales</taxon>
        <taxon>Enterobacteriaceae</taxon>
        <taxon>Citrobacter</taxon>
        <taxon>Citrobacter freundii complex</taxon>
    </lineage>
</organism>
<keyword evidence="1" id="KW-0472">Membrane</keyword>
<name>A0A2Z4BWU8_9ENTR</name>
<keyword evidence="1" id="KW-0812">Transmembrane</keyword>
<dbReference type="AlphaFoldDB" id="A0A2Z4BWU8"/>
<dbReference type="EMBL" id="MH325897">
    <property type="protein sequence ID" value="AWU66684.1"/>
    <property type="molecule type" value="Genomic_DNA"/>
</dbReference>
<feature type="transmembrane region" description="Helical" evidence="1">
    <location>
        <begin position="220"/>
        <end position="237"/>
    </location>
</feature>
<evidence type="ECO:0000313" key="2">
    <source>
        <dbReference type="EMBL" id="AWU66684.1"/>
    </source>
</evidence>
<keyword evidence="1" id="KW-1133">Transmembrane helix</keyword>
<sequence>MNKYIIYFPFGYTFLSRIKTSSKFISFLLTIPLPCFLFFYFGLLDVEARTLSLGIVFILTYSILYIFYENGYVENDIKTVKKEVNPTLRIVGELYNYIDDNYYRIIIIRVFFYALSLYFLSFFTIGDVIVKVVFFSIATSVIYFFHNRTRNAMKVFTFLLLSSSRFVFPLMVFSSYITTEKIEYIPLSLFIYTIPAFFIYSAKTFTIMQFVIGHENKYKLIYYASTCIVFLILYYLVPSIDVLLLMAAILFYMLLLISLKKILNK</sequence>
<feature type="transmembrane region" description="Helical" evidence="1">
    <location>
        <begin position="102"/>
        <end position="122"/>
    </location>
</feature>
<gene>
    <name evidence="2" type="primary">orf7</name>
</gene>
<proteinExistence type="predicted"/>
<accession>A0A2Z4BWU8</accession>
<feature type="transmembrane region" description="Helical" evidence="1">
    <location>
        <begin position="24"/>
        <end position="44"/>
    </location>
</feature>
<protein>
    <submittedName>
        <fullName evidence="2">Uncharacterized protein</fullName>
    </submittedName>
</protein>
<feature type="transmembrane region" description="Helical" evidence="1">
    <location>
        <begin position="50"/>
        <end position="68"/>
    </location>
</feature>
<reference evidence="2" key="1">
    <citation type="submission" date="2018-05" db="EMBL/GenBank/DDBJ databases">
        <authorList>
            <person name="Lanie J.A."/>
            <person name="Ng W.-L."/>
            <person name="Kazmierczak K.M."/>
            <person name="Andrzejewski T.M."/>
            <person name="Davidsen T.M."/>
            <person name="Wayne K.J."/>
            <person name="Tettelin H."/>
            <person name="Glass J.I."/>
            <person name="Rusch D."/>
            <person name="Podicherti R."/>
            <person name="Tsui H.-C.T."/>
            <person name="Winkler M.E."/>
        </authorList>
    </citation>
    <scope>NUCLEOTIDE SEQUENCE</scope>
    <source>
        <strain evidence="2">O24_G3521</strain>
    </source>
</reference>